<comment type="caution">
    <text evidence="2">The sequence shown here is derived from an EMBL/GenBank/DDBJ whole genome shotgun (WGS) entry which is preliminary data.</text>
</comment>
<protein>
    <submittedName>
        <fullName evidence="2">Uncharacterized protein</fullName>
    </submittedName>
</protein>
<dbReference type="Proteomes" id="UP000812966">
    <property type="component" value="Unassembled WGS sequence"/>
</dbReference>
<accession>A0A8K0JK84</accession>
<evidence type="ECO:0000256" key="1">
    <source>
        <dbReference type="SAM" id="MobiDB-lite"/>
    </source>
</evidence>
<organism evidence="2 3">
    <name type="scientific">Filobasidium floriforme</name>
    <dbReference type="NCBI Taxonomy" id="5210"/>
    <lineage>
        <taxon>Eukaryota</taxon>
        <taxon>Fungi</taxon>
        <taxon>Dikarya</taxon>
        <taxon>Basidiomycota</taxon>
        <taxon>Agaricomycotina</taxon>
        <taxon>Tremellomycetes</taxon>
        <taxon>Filobasidiales</taxon>
        <taxon>Filobasidiaceae</taxon>
        <taxon>Filobasidium</taxon>
    </lineage>
</organism>
<sequence>MMVGDYQEQQRKQRIMLDVLPDQKMWDAWKRTDSKARQGKGFNPNLDKCFLEFLVSTEIDSHSYAHDVEPVVPLERCQRNFEKVRRVAQIRIGQERLEAYRARVKEAFFAYIEGCQNWTTWDASSASGSFDSSSTRGDTKVDEIDDLARGREKRARREKRSREKRASVQTTSTVDSGASLKTPNPTGADNAGIRGADMDVDDEGGAAMDVMVKAVVRA</sequence>
<dbReference type="AlphaFoldDB" id="A0A8K0JK84"/>
<feature type="compositionally biased region" description="Basic and acidic residues" evidence="1">
    <location>
        <begin position="137"/>
        <end position="150"/>
    </location>
</feature>
<dbReference type="OrthoDB" id="2574883at2759"/>
<feature type="compositionally biased region" description="Low complexity" evidence="1">
    <location>
        <begin position="125"/>
        <end position="134"/>
    </location>
</feature>
<gene>
    <name evidence="2" type="ORF">FFLO_03700</name>
</gene>
<evidence type="ECO:0000313" key="3">
    <source>
        <dbReference type="Proteomes" id="UP000812966"/>
    </source>
</evidence>
<feature type="compositionally biased region" description="Polar residues" evidence="1">
    <location>
        <begin position="168"/>
        <end position="187"/>
    </location>
</feature>
<dbReference type="EMBL" id="JABELV010000070">
    <property type="protein sequence ID" value="KAG7532232.1"/>
    <property type="molecule type" value="Genomic_DNA"/>
</dbReference>
<name>A0A8K0JK84_9TREE</name>
<feature type="region of interest" description="Disordered" evidence="1">
    <location>
        <begin position="125"/>
        <end position="202"/>
    </location>
</feature>
<reference evidence="2" key="1">
    <citation type="submission" date="2020-04" db="EMBL/GenBank/DDBJ databases">
        <title>Analysis of mating type loci in Filobasidium floriforme.</title>
        <authorList>
            <person name="Nowrousian M."/>
        </authorList>
    </citation>
    <scope>NUCLEOTIDE SEQUENCE</scope>
    <source>
        <strain evidence="2">CBS 6242</strain>
    </source>
</reference>
<keyword evidence="3" id="KW-1185">Reference proteome</keyword>
<evidence type="ECO:0000313" key="2">
    <source>
        <dbReference type="EMBL" id="KAG7532232.1"/>
    </source>
</evidence>
<proteinExistence type="predicted"/>